<feature type="domain" description="Fibrinogen C-terminal" evidence="1">
    <location>
        <begin position="10"/>
        <end position="51"/>
    </location>
</feature>
<evidence type="ECO:0000313" key="3">
    <source>
        <dbReference type="Proteomes" id="UP000242188"/>
    </source>
</evidence>
<gene>
    <name evidence="2" type="ORF">KP79_PYT17389</name>
</gene>
<name>A0A210PYD4_MIZYE</name>
<dbReference type="AlphaFoldDB" id="A0A210PYD4"/>
<organism evidence="2 3">
    <name type="scientific">Mizuhopecten yessoensis</name>
    <name type="common">Japanese scallop</name>
    <name type="synonym">Patinopecten yessoensis</name>
    <dbReference type="NCBI Taxonomy" id="6573"/>
    <lineage>
        <taxon>Eukaryota</taxon>
        <taxon>Metazoa</taxon>
        <taxon>Spiralia</taxon>
        <taxon>Lophotrochozoa</taxon>
        <taxon>Mollusca</taxon>
        <taxon>Bivalvia</taxon>
        <taxon>Autobranchia</taxon>
        <taxon>Pteriomorphia</taxon>
        <taxon>Pectinida</taxon>
        <taxon>Pectinoidea</taxon>
        <taxon>Pectinidae</taxon>
        <taxon>Mizuhopecten</taxon>
    </lineage>
</organism>
<accession>A0A210PYD4</accession>
<evidence type="ECO:0000259" key="1">
    <source>
        <dbReference type="Pfam" id="PF00147"/>
    </source>
</evidence>
<dbReference type="InterPro" id="IPR014716">
    <property type="entry name" value="Fibrinogen_a/b/g_C_1"/>
</dbReference>
<dbReference type="EMBL" id="NEDP02005386">
    <property type="protein sequence ID" value="OWF41500.1"/>
    <property type="molecule type" value="Genomic_DNA"/>
</dbReference>
<dbReference type="InterPro" id="IPR002181">
    <property type="entry name" value="Fibrinogen_a/b/g_C_dom"/>
</dbReference>
<sequence>MYSLLSLGQQLYIHLEGWDGTTGYASYQNFVIGDETSNYQLTLGEFSGNVGK</sequence>
<evidence type="ECO:0000313" key="2">
    <source>
        <dbReference type="EMBL" id="OWF41500.1"/>
    </source>
</evidence>
<protein>
    <submittedName>
        <fullName evidence="2">Angiopoietin-related protein 7</fullName>
    </submittedName>
</protein>
<comment type="caution">
    <text evidence="2">The sequence shown here is derived from an EMBL/GenBank/DDBJ whole genome shotgun (WGS) entry which is preliminary data.</text>
</comment>
<dbReference type="Proteomes" id="UP000242188">
    <property type="component" value="Unassembled WGS sequence"/>
</dbReference>
<keyword evidence="3" id="KW-1185">Reference proteome</keyword>
<dbReference type="SUPFAM" id="SSF56496">
    <property type="entry name" value="Fibrinogen C-terminal domain-like"/>
    <property type="match status" value="1"/>
</dbReference>
<reference evidence="2 3" key="1">
    <citation type="journal article" date="2017" name="Nat. Ecol. Evol.">
        <title>Scallop genome provides insights into evolution of bilaterian karyotype and development.</title>
        <authorList>
            <person name="Wang S."/>
            <person name="Zhang J."/>
            <person name="Jiao W."/>
            <person name="Li J."/>
            <person name="Xun X."/>
            <person name="Sun Y."/>
            <person name="Guo X."/>
            <person name="Huan P."/>
            <person name="Dong B."/>
            <person name="Zhang L."/>
            <person name="Hu X."/>
            <person name="Sun X."/>
            <person name="Wang J."/>
            <person name="Zhao C."/>
            <person name="Wang Y."/>
            <person name="Wang D."/>
            <person name="Huang X."/>
            <person name="Wang R."/>
            <person name="Lv J."/>
            <person name="Li Y."/>
            <person name="Zhang Z."/>
            <person name="Liu B."/>
            <person name="Lu W."/>
            <person name="Hui Y."/>
            <person name="Liang J."/>
            <person name="Zhou Z."/>
            <person name="Hou R."/>
            <person name="Li X."/>
            <person name="Liu Y."/>
            <person name="Li H."/>
            <person name="Ning X."/>
            <person name="Lin Y."/>
            <person name="Zhao L."/>
            <person name="Xing Q."/>
            <person name="Dou J."/>
            <person name="Li Y."/>
            <person name="Mao J."/>
            <person name="Guo H."/>
            <person name="Dou H."/>
            <person name="Li T."/>
            <person name="Mu C."/>
            <person name="Jiang W."/>
            <person name="Fu Q."/>
            <person name="Fu X."/>
            <person name="Miao Y."/>
            <person name="Liu J."/>
            <person name="Yu Q."/>
            <person name="Li R."/>
            <person name="Liao H."/>
            <person name="Li X."/>
            <person name="Kong Y."/>
            <person name="Jiang Z."/>
            <person name="Chourrout D."/>
            <person name="Li R."/>
            <person name="Bao Z."/>
        </authorList>
    </citation>
    <scope>NUCLEOTIDE SEQUENCE [LARGE SCALE GENOMIC DNA]</scope>
    <source>
        <strain evidence="2 3">PY_sf001</strain>
    </source>
</reference>
<dbReference type="InterPro" id="IPR036056">
    <property type="entry name" value="Fibrinogen-like_C"/>
</dbReference>
<dbReference type="Pfam" id="PF00147">
    <property type="entry name" value="Fibrinogen_C"/>
    <property type="match status" value="1"/>
</dbReference>
<proteinExistence type="predicted"/>
<dbReference type="Gene3D" id="3.90.215.10">
    <property type="entry name" value="Gamma Fibrinogen, chain A, domain 1"/>
    <property type="match status" value="1"/>
</dbReference>